<reference evidence="1" key="1">
    <citation type="submission" date="2014-11" db="EMBL/GenBank/DDBJ databases">
        <authorList>
            <person name="Amaro Gonzalez C."/>
        </authorList>
    </citation>
    <scope>NUCLEOTIDE SEQUENCE</scope>
</reference>
<name>A0A0E9RHB5_ANGAN</name>
<dbReference type="AlphaFoldDB" id="A0A0E9RHB5"/>
<reference evidence="1" key="2">
    <citation type="journal article" date="2015" name="Fish Shellfish Immunol.">
        <title>Early steps in the European eel (Anguilla anguilla)-Vibrio vulnificus interaction in the gills: Role of the RtxA13 toxin.</title>
        <authorList>
            <person name="Callol A."/>
            <person name="Pajuelo D."/>
            <person name="Ebbesson L."/>
            <person name="Teles M."/>
            <person name="MacKenzie S."/>
            <person name="Amaro C."/>
        </authorList>
    </citation>
    <scope>NUCLEOTIDE SEQUENCE</scope>
</reference>
<sequence>MCVCTCAHKCVREMVKSRLVCVRSIKCVYVSVREREQRE</sequence>
<organism evidence="1">
    <name type="scientific">Anguilla anguilla</name>
    <name type="common">European freshwater eel</name>
    <name type="synonym">Muraena anguilla</name>
    <dbReference type="NCBI Taxonomy" id="7936"/>
    <lineage>
        <taxon>Eukaryota</taxon>
        <taxon>Metazoa</taxon>
        <taxon>Chordata</taxon>
        <taxon>Craniata</taxon>
        <taxon>Vertebrata</taxon>
        <taxon>Euteleostomi</taxon>
        <taxon>Actinopterygii</taxon>
        <taxon>Neopterygii</taxon>
        <taxon>Teleostei</taxon>
        <taxon>Anguilliformes</taxon>
        <taxon>Anguillidae</taxon>
        <taxon>Anguilla</taxon>
    </lineage>
</organism>
<evidence type="ECO:0000313" key="1">
    <source>
        <dbReference type="EMBL" id="JAH28489.1"/>
    </source>
</evidence>
<dbReference type="EMBL" id="GBXM01080088">
    <property type="protein sequence ID" value="JAH28489.1"/>
    <property type="molecule type" value="Transcribed_RNA"/>
</dbReference>
<protein>
    <submittedName>
        <fullName evidence="1">Uncharacterized protein</fullName>
    </submittedName>
</protein>
<accession>A0A0E9RHB5</accession>
<proteinExistence type="predicted"/>